<dbReference type="PANTHER" id="PTHR30005:SF0">
    <property type="entry name" value="RETROGRADE REGULATION PROTEIN 2"/>
    <property type="match status" value="1"/>
</dbReference>
<dbReference type="SUPFAM" id="SSF53067">
    <property type="entry name" value="Actin-like ATPase domain"/>
    <property type="match status" value="2"/>
</dbReference>
<dbReference type="InterPro" id="IPR003695">
    <property type="entry name" value="Ppx_GppA_N"/>
</dbReference>
<dbReference type="Pfam" id="PF21447">
    <property type="entry name" value="Ppx-GppA_III"/>
    <property type="match status" value="1"/>
</dbReference>
<feature type="domain" description="Ppx/GppA phosphatase C-terminal" evidence="3">
    <location>
        <begin position="332"/>
        <end position="494"/>
    </location>
</feature>
<dbReference type="SUPFAM" id="SSF109604">
    <property type="entry name" value="HD-domain/PDEase-like"/>
    <property type="match status" value="1"/>
</dbReference>
<organism evidence="4 5">
    <name type="scientific">Desulfitobacterium hafniense (strain Y51)</name>
    <dbReference type="NCBI Taxonomy" id="138119"/>
    <lineage>
        <taxon>Bacteria</taxon>
        <taxon>Bacillati</taxon>
        <taxon>Bacillota</taxon>
        <taxon>Clostridia</taxon>
        <taxon>Eubacteriales</taxon>
        <taxon>Desulfitobacteriaceae</taxon>
        <taxon>Desulfitobacterium</taxon>
    </lineage>
</organism>
<evidence type="ECO:0000259" key="2">
    <source>
        <dbReference type="Pfam" id="PF02541"/>
    </source>
</evidence>
<dbReference type="Gene3D" id="1.10.3210.10">
    <property type="entry name" value="Hypothetical protein af1432"/>
    <property type="match status" value="1"/>
</dbReference>
<protein>
    <recommendedName>
        <fullName evidence="6">Exopolyphosphatase</fullName>
    </recommendedName>
</protein>
<gene>
    <name evidence="4" type="ordered locus">DSY1022</name>
</gene>
<evidence type="ECO:0008006" key="6">
    <source>
        <dbReference type="Google" id="ProtNLM"/>
    </source>
</evidence>
<keyword evidence="5" id="KW-1185">Reference proteome</keyword>
<dbReference type="InterPro" id="IPR048950">
    <property type="entry name" value="Ppx_GppA_C"/>
</dbReference>
<reference evidence="4 5" key="1">
    <citation type="journal article" date="2006" name="J. Bacteriol.">
        <title>Complete genome sequence of the dehalorespiring bacterium Desulfitobacterium hafniense Y51 and comparison with Dehalococcoides ethenogenes 195.</title>
        <authorList>
            <person name="Nonaka H."/>
            <person name="Keresztes G."/>
            <person name="Shinoda Y."/>
            <person name="Ikenaga Y."/>
            <person name="Abe M."/>
            <person name="Naito K."/>
            <person name="Inatomi K."/>
            <person name="Furukawa K."/>
            <person name="Inui M."/>
            <person name="Yukawa H."/>
        </authorList>
    </citation>
    <scope>NUCLEOTIDE SEQUENCE [LARGE SCALE GENOMIC DNA]</scope>
    <source>
        <strain evidence="4 5">Y51</strain>
    </source>
</reference>
<feature type="domain" description="Ppx/GppA phosphatase N-terminal" evidence="2">
    <location>
        <begin position="40"/>
        <end position="313"/>
    </location>
</feature>
<dbReference type="GO" id="GO:0016462">
    <property type="term" value="F:pyrophosphatase activity"/>
    <property type="evidence" value="ECO:0007669"/>
    <property type="project" value="TreeGrafter"/>
</dbReference>
<dbReference type="Proteomes" id="UP000001946">
    <property type="component" value="Chromosome"/>
</dbReference>
<dbReference type="EMBL" id="AP008230">
    <property type="protein sequence ID" value="BAE82811.1"/>
    <property type="molecule type" value="Genomic_DNA"/>
</dbReference>
<evidence type="ECO:0000256" key="1">
    <source>
        <dbReference type="ARBA" id="ARBA00007125"/>
    </source>
</evidence>
<dbReference type="CDD" id="cd24006">
    <property type="entry name" value="ASKHA_NBD_PPX_GppA"/>
    <property type="match status" value="1"/>
</dbReference>
<dbReference type="Pfam" id="PF02541">
    <property type="entry name" value="Ppx-GppA"/>
    <property type="match status" value="1"/>
</dbReference>
<sequence>MSKFCLYGEKKMELKLPLIAAIDVGSNYIQMIIAELNPEGQIKILEDVIQPTAIGRDTFTMGRIDRKTIQETCEILKGFSQLLKDYRVKDYHAVGTSGIREAENREYVLELIRLKTKIEVEIINSAQERFFMYRALRSRLPGPLLAEQTTLIVNLASGGVETSIYEKGALIFTEYLKIGSLRLRETLADLEAKSINFPAVMEEFIDSKTSLLKRFLQDIKFTNFIMIGNEVRTVANLCGEDQRIEVEDFTKLYEKLLIMTDDQITRTCGLVKNQADTFLPTVITLHCFLKLTHARQIYVPDISLKNGLIHDLADGLIESPQSKDSLNDMISSVWYIANRFGADRRHAEQVEKLALSLFDQTGKIHGLGQQERLYLQVAAILHAVGYFISFTDHQEHAYRIIRHHNIMGLSARDLILIANIVRYNTQESPSHQDENYEGLMDRDKIVVSKLAALLKLAEALDVSHKNKVEKVEVHRKGEQLIFTMYSWQDPFLEEWTFQNCSSLFEEVTGMQVIVKRKGLSL</sequence>
<proteinExistence type="inferred from homology"/>
<dbReference type="eggNOG" id="COG0248">
    <property type="taxonomic scope" value="Bacteria"/>
</dbReference>
<dbReference type="InterPro" id="IPR043129">
    <property type="entry name" value="ATPase_NBD"/>
</dbReference>
<evidence type="ECO:0000259" key="3">
    <source>
        <dbReference type="Pfam" id="PF21447"/>
    </source>
</evidence>
<comment type="similarity">
    <text evidence="1">Belongs to the GppA/Ppx family.</text>
</comment>
<evidence type="ECO:0000313" key="4">
    <source>
        <dbReference type="EMBL" id="BAE82811.1"/>
    </source>
</evidence>
<dbReference type="Gene3D" id="3.30.420.150">
    <property type="entry name" value="Exopolyphosphatase. Domain 2"/>
    <property type="match status" value="1"/>
</dbReference>
<accession>Q24YT1</accession>
<name>Q24YT1_DESHY</name>
<dbReference type="InterPro" id="IPR050273">
    <property type="entry name" value="GppA/Ppx_hydrolase"/>
</dbReference>
<dbReference type="STRING" id="138119.DSY1022"/>
<dbReference type="KEGG" id="dsy:DSY1022"/>
<dbReference type="PANTHER" id="PTHR30005">
    <property type="entry name" value="EXOPOLYPHOSPHATASE"/>
    <property type="match status" value="1"/>
</dbReference>
<dbReference type="Gene3D" id="3.30.420.40">
    <property type="match status" value="1"/>
</dbReference>
<dbReference type="HOGENOM" id="CLU_025908_4_1_9"/>
<dbReference type="AlphaFoldDB" id="Q24YT1"/>
<evidence type="ECO:0000313" key="5">
    <source>
        <dbReference type="Proteomes" id="UP000001946"/>
    </source>
</evidence>